<dbReference type="Pfam" id="PF00389">
    <property type="entry name" value="2-Hacid_dh"/>
    <property type="match status" value="1"/>
</dbReference>
<dbReference type="SUPFAM" id="SSF51735">
    <property type="entry name" value="NAD(P)-binding Rossmann-fold domains"/>
    <property type="match status" value="1"/>
</dbReference>
<evidence type="ECO:0000256" key="4">
    <source>
        <dbReference type="RuleBase" id="RU003719"/>
    </source>
</evidence>
<evidence type="ECO:0000259" key="6">
    <source>
        <dbReference type="Pfam" id="PF00389"/>
    </source>
</evidence>
<comment type="caution">
    <text evidence="8">The sequence shown here is derived from an EMBL/GenBank/DDBJ whole genome shotgun (WGS) entry which is preliminary data.</text>
</comment>
<dbReference type="AlphaFoldDB" id="A0A427YRU2"/>
<evidence type="ECO:0008006" key="10">
    <source>
        <dbReference type="Google" id="ProtNLM"/>
    </source>
</evidence>
<dbReference type="GO" id="GO:0005829">
    <property type="term" value="C:cytosol"/>
    <property type="evidence" value="ECO:0007669"/>
    <property type="project" value="TreeGrafter"/>
</dbReference>
<evidence type="ECO:0000256" key="5">
    <source>
        <dbReference type="SAM" id="MobiDB-lite"/>
    </source>
</evidence>
<feature type="region of interest" description="Disordered" evidence="5">
    <location>
        <begin position="280"/>
        <end position="303"/>
    </location>
</feature>
<dbReference type="FunFam" id="3.40.50.720:FF:000203">
    <property type="entry name" value="D-3-phosphoglycerate dehydrogenase (SerA)"/>
    <property type="match status" value="1"/>
</dbReference>
<organism evidence="8 9">
    <name type="scientific">Saitozyma podzolica</name>
    <dbReference type="NCBI Taxonomy" id="1890683"/>
    <lineage>
        <taxon>Eukaryota</taxon>
        <taxon>Fungi</taxon>
        <taxon>Dikarya</taxon>
        <taxon>Basidiomycota</taxon>
        <taxon>Agaricomycotina</taxon>
        <taxon>Tremellomycetes</taxon>
        <taxon>Tremellales</taxon>
        <taxon>Trimorphomycetaceae</taxon>
        <taxon>Saitozyma</taxon>
    </lineage>
</organism>
<feature type="domain" description="D-isomer specific 2-hydroxyacid dehydrogenase NAD-binding" evidence="7">
    <location>
        <begin position="128"/>
        <end position="297"/>
    </location>
</feature>
<dbReference type="GO" id="GO:0030267">
    <property type="term" value="F:glyoxylate reductase (NADPH) activity"/>
    <property type="evidence" value="ECO:0007669"/>
    <property type="project" value="TreeGrafter"/>
</dbReference>
<dbReference type="InterPro" id="IPR006140">
    <property type="entry name" value="D-isomer_DH_NAD-bd"/>
</dbReference>
<dbReference type="PROSITE" id="PS00065">
    <property type="entry name" value="D_2_HYDROXYACID_DH_1"/>
    <property type="match status" value="1"/>
</dbReference>
<gene>
    <name evidence="8" type="ORF">EHS25_006435</name>
</gene>
<dbReference type="OrthoDB" id="298012at2759"/>
<dbReference type="Gene3D" id="3.40.50.720">
    <property type="entry name" value="NAD(P)-binding Rossmann-like Domain"/>
    <property type="match status" value="2"/>
</dbReference>
<dbReference type="Proteomes" id="UP000279259">
    <property type="component" value="Unassembled WGS sequence"/>
</dbReference>
<evidence type="ECO:0000313" key="9">
    <source>
        <dbReference type="Proteomes" id="UP000279259"/>
    </source>
</evidence>
<dbReference type="EMBL" id="RSCD01000003">
    <property type="protein sequence ID" value="RSH93787.1"/>
    <property type="molecule type" value="Genomic_DNA"/>
</dbReference>
<dbReference type="PANTHER" id="PTHR10996:SF129">
    <property type="entry name" value="2-HYDROXYACID DEHYDROGENASE C1773.17C-RELATED"/>
    <property type="match status" value="1"/>
</dbReference>
<keyword evidence="2 4" id="KW-0560">Oxidoreductase</keyword>
<dbReference type="GO" id="GO:0016618">
    <property type="term" value="F:hydroxypyruvate reductase [NAD(P)H] activity"/>
    <property type="evidence" value="ECO:0007669"/>
    <property type="project" value="TreeGrafter"/>
</dbReference>
<evidence type="ECO:0000256" key="3">
    <source>
        <dbReference type="ARBA" id="ARBA00023027"/>
    </source>
</evidence>
<dbReference type="InterPro" id="IPR029752">
    <property type="entry name" value="D-isomer_DH_CS1"/>
</dbReference>
<dbReference type="InterPro" id="IPR050223">
    <property type="entry name" value="D-isomer_2-hydroxyacid_DH"/>
</dbReference>
<accession>A0A427YRU2</accession>
<reference evidence="8 9" key="1">
    <citation type="submission" date="2018-11" db="EMBL/GenBank/DDBJ databases">
        <title>Genome sequence of Saitozyma podzolica DSM 27192.</title>
        <authorList>
            <person name="Aliyu H."/>
            <person name="Gorte O."/>
            <person name="Ochsenreither K."/>
        </authorList>
    </citation>
    <scope>NUCLEOTIDE SEQUENCE [LARGE SCALE GENOMIC DNA]</scope>
    <source>
        <strain evidence="8 9">DSM 27192</strain>
    </source>
</reference>
<dbReference type="STRING" id="1890683.A0A427YRU2"/>
<dbReference type="Pfam" id="PF02826">
    <property type="entry name" value="2-Hacid_dh_C"/>
    <property type="match status" value="1"/>
</dbReference>
<dbReference type="InterPro" id="IPR036291">
    <property type="entry name" value="NAD(P)-bd_dom_sf"/>
</dbReference>
<dbReference type="CDD" id="cd12168">
    <property type="entry name" value="Mand_dh_like"/>
    <property type="match status" value="1"/>
</dbReference>
<proteinExistence type="inferred from homology"/>
<feature type="domain" description="D-isomer specific 2-hydroxyacid dehydrogenase catalytic" evidence="6">
    <location>
        <begin position="74"/>
        <end position="329"/>
    </location>
</feature>
<evidence type="ECO:0000256" key="1">
    <source>
        <dbReference type="ARBA" id="ARBA00005854"/>
    </source>
</evidence>
<protein>
    <recommendedName>
        <fullName evidence="10">D-isomer specific 2-hydroxyacid dehydrogenase NAD-binding domain-containing protein</fullName>
    </recommendedName>
</protein>
<keyword evidence="9" id="KW-1185">Reference proteome</keyword>
<comment type="similarity">
    <text evidence="1 4">Belongs to the D-isomer specific 2-hydroxyacid dehydrogenase family.</text>
</comment>
<dbReference type="InterPro" id="IPR006139">
    <property type="entry name" value="D-isomer_2_OHA_DH_cat_dom"/>
</dbReference>
<dbReference type="PANTHER" id="PTHR10996">
    <property type="entry name" value="2-HYDROXYACID DEHYDROGENASE-RELATED"/>
    <property type="match status" value="1"/>
</dbReference>
<dbReference type="GO" id="GO:0051287">
    <property type="term" value="F:NAD binding"/>
    <property type="evidence" value="ECO:0007669"/>
    <property type="project" value="InterPro"/>
</dbReference>
<evidence type="ECO:0000256" key="2">
    <source>
        <dbReference type="ARBA" id="ARBA00023002"/>
    </source>
</evidence>
<sequence>MTIKTTRRPRVLFINEYSGDTEADQAIRDIADVYWFHGLDYEAAVPVVREMVEQYGPFDAFAGLFYIGDKFPMKWDEKLLGALAPHCKLYAGPGAGYDKVDVDWITSTGAYYANSPREVGRRTADGALMLLLAAMRGLTPQDQSVRSGGWRDSGVRTLDWRASTVGIIGLGNIGHMLADMCAALGMNIIYTSRHRKDVPYEHVGLDELYARADCVVLTCPLTEETKGMINREAISKMKDGVVLVNVARGEVVKEDDLVEALESRKVMRAALDVFENEPSVHSKLRSNPHVTLSPHSAAAPDSMSKGMNREVIRNVIRFLETGVPNTPVNALQLKEAAHGGSATKTKVKVVNGNA</sequence>
<dbReference type="SUPFAM" id="SSF52283">
    <property type="entry name" value="Formate/glycerate dehydrogenase catalytic domain-like"/>
    <property type="match status" value="1"/>
</dbReference>
<name>A0A427YRU2_9TREE</name>
<keyword evidence="3" id="KW-0520">NAD</keyword>
<evidence type="ECO:0000259" key="7">
    <source>
        <dbReference type="Pfam" id="PF02826"/>
    </source>
</evidence>
<evidence type="ECO:0000313" key="8">
    <source>
        <dbReference type="EMBL" id="RSH93787.1"/>
    </source>
</evidence>